<accession>A0A7S1IHM9</accession>
<proteinExistence type="predicted"/>
<reference evidence="1" key="1">
    <citation type="submission" date="2021-01" db="EMBL/GenBank/DDBJ databases">
        <authorList>
            <person name="Corre E."/>
            <person name="Pelletier E."/>
            <person name="Niang G."/>
            <person name="Scheremetjew M."/>
            <person name="Finn R."/>
            <person name="Kale V."/>
            <person name="Holt S."/>
            <person name="Cochrane G."/>
            <person name="Meng A."/>
            <person name="Brown T."/>
            <person name="Cohen L."/>
        </authorList>
    </citation>
    <scope>NUCLEOTIDE SEQUENCE</scope>
    <source>
        <strain evidence="1">NIES-381</strain>
    </source>
</reference>
<organism evidence="1">
    <name type="scientific">Eutreptiella gymnastica</name>
    <dbReference type="NCBI Taxonomy" id="73025"/>
    <lineage>
        <taxon>Eukaryota</taxon>
        <taxon>Discoba</taxon>
        <taxon>Euglenozoa</taxon>
        <taxon>Euglenida</taxon>
        <taxon>Spirocuta</taxon>
        <taxon>Euglenophyceae</taxon>
        <taxon>Eutreptiales</taxon>
        <taxon>Eutreptiaceae</taxon>
        <taxon>Eutreptiella</taxon>
    </lineage>
</organism>
<dbReference type="AlphaFoldDB" id="A0A7S1IHM9"/>
<sequence>MTITGPVSGIEDVAYLKKWSDELCATPHQPHHVRFHDQAAIMTRFQQYNITTAGPYYYQHWLNCQQQLGAANEHCRKLRWWADQMLMPRSKDEWDDWWKEEHYDVQIGQHWNKVCGEEFEEAAGLLKDTKEKREGLFLKVKEMLTAQAAEDPMGKIKQAIASMEELSKTPVADLVEAGTISKADAEAAAAHKIKQLQALQNDASWADIKSGLVSGLVTTCTKLKATAQAIKEMQAFASAEAAKRNEVVYDIPHMRVDYEKPGLYEYKTWFGKFVARKETMGFEEYDE</sequence>
<evidence type="ECO:0000313" key="1">
    <source>
        <dbReference type="EMBL" id="CAD9012871.1"/>
    </source>
</evidence>
<dbReference type="EMBL" id="HBGA01064591">
    <property type="protein sequence ID" value="CAD9012871.1"/>
    <property type="molecule type" value="Transcribed_RNA"/>
</dbReference>
<protein>
    <submittedName>
        <fullName evidence="1">Uncharacterized protein</fullName>
    </submittedName>
</protein>
<gene>
    <name evidence="1" type="ORF">EGYM00392_LOCUS23973</name>
</gene>
<name>A0A7S1IHM9_9EUGL</name>